<dbReference type="InterPro" id="IPR014986">
    <property type="entry name" value="XkdN-like"/>
</dbReference>
<evidence type="ECO:0000313" key="1">
    <source>
        <dbReference type="EMBL" id="EQK42774.1"/>
    </source>
</evidence>
<gene>
    <name evidence="1" type="ORF">C672_1718</name>
</gene>
<dbReference type="PATRIC" id="fig|1233171.3.peg.1609"/>
<dbReference type="AlphaFoldDB" id="T4VGD0"/>
<dbReference type="RefSeq" id="WP_021432888.1">
    <property type="nucleotide sequence ID" value="NZ_AVNC01000015.1"/>
</dbReference>
<organism evidence="1 2">
    <name type="scientific">Paraclostridium bifermentans ATCC 638 = DSM 14991</name>
    <dbReference type="NCBI Taxonomy" id="1233171"/>
    <lineage>
        <taxon>Bacteria</taxon>
        <taxon>Bacillati</taxon>
        <taxon>Bacillota</taxon>
        <taxon>Clostridia</taxon>
        <taxon>Peptostreptococcales</taxon>
        <taxon>Peptostreptococcaceae</taxon>
        <taxon>Paraclostridium</taxon>
    </lineage>
</organism>
<sequence>MSNAIELLLNANNESFERPSKIVEIPRLSKVLGKKFELKCKSLTMGKTNALRMQCANQKTGEVDIPKLQVKTLIEGVFEPEGGTFFFKNKDLHKKFQVPNAEEFMNKLLLSGEVDHLFEIITDLGEFNEDATEEIKN</sequence>
<protein>
    <submittedName>
        <fullName evidence="1">Phage XkdN-like family protein</fullName>
    </submittedName>
</protein>
<accession>T4VGD0</accession>
<dbReference type="Gene3D" id="3.30.2220.30">
    <property type="match status" value="1"/>
</dbReference>
<name>T4VGD0_PARBF</name>
<reference evidence="1 2" key="1">
    <citation type="submission" date="2013-06" db="EMBL/GenBank/DDBJ databases">
        <authorList>
            <person name="Walk S."/>
            <person name="Aronoff D."/>
            <person name="Young V.Y."/>
            <person name="Marsh J."/>
            <person name="Harrison L."/>
            <person name="Daugherty S.C."/>
            <person name="Shefchek K.A."/>
            <person name="Hine E.E."/>
            <person name="Tallon L.J."/>
            <person name="Sadzewicz L.K."/>
            <person name="Rasko D.A."/>
        </authorList>
    </citation>
    <scope>NUCLEOTIDE SEQUENCE [LARGE SCALE GENOMIC DNA]</scope>
    <source>
        <strain evidence="1 2">ATCC 638</strain>
    </source>
</reference>
<evidence type="ECO:0000313" key="2">
    <source>
        <dbReference type="Proteomes" id="UP000015688"/>
    </source>
</evidence>
<proteinExistence type="predicted"/>
<dbReference type="EMBL" id="AVNC01000015">
    <property type="protein sequence ID" value="EQK42774.1"/>
    <property type="molecule type" value="Genomic_DNA"/>
</dbReference>
<dbReference type="GeneID" id="67472565"/>
<dbReference type="Proteomes" id="UP000015688">
    <property type="component" value="Unassembled WGS sequence"/>
</dbReference>
<comment type="caution">
    <text evidence="1">The sequence shown here is derived from an EMBL/GenBank/DDBJ whole genome shotgun (WGS) entry which is preliminary data.</text>
</comment>
<dbReference type="Pfam" id="PF08890">
    <property type="entry name" value="Phage_TAC_5"/>
    <property type="match status" value="1"/>
</dbReference>
<dbReference type="InterPro" id="IPR038559">
    <property type="entry name" value="XkdN-like_sf"/>
</dbReference>